<evidence type="ECO:0000313" key="1">
    <source>
        <dbReference type="EMBL" id="QJA68228.1"/>
    </source>
</evidence>
<name>A0A6M3JFY0_9ZZZZ</name>
<reference evidence="1" key="1">
    <citation type="submission" date="2020-03" db="EMBL/GenBank/DDBJ databases">
        <title>The deep terrestrial virosphere.</title>
        <authorList>
            <person name="Holmfeldt K."/>
            <person name="Nilsson E."/>
            <person name="Simone D."/>
            <person name="Lopez-Fernandez M."/>
            <person name="Wu X."/>
            <person name="de Brujin I."/>
            <person name="Lundin D."/>
            <person name="Andersson A."/>
            <person name="Bertilsson S."/>
            <person name="Dopson M."/>
        </authorList>
    </citation>
    <scope>NUCLEOTIDE SEQUENCE</scope>
    <source>
        <strain evidence="1">MM415A07715</strain>
        <strain evidence="2">MM415B02773</strain>
    </source>
</reference>
<protein>
    <submittedName>
        <fullName evidence="1">Uncharacterized protein</fullName>
    </submittedName>
</protein>
<dbReference type="AlphaFoldDB" id="A0A6M3JFY0"/>
<dbReference type="EMBL" id="MT141598">
    <property type="protein sequence ID" value="QJA68228.1"/>
    <property type="molecule type" value="Genomic_DNA"/>
</dbReference>
<organism evidence="1">
    <name type="scientific">viral metagenome</name>
    <dbReference type="NCBI Taxonomy" id="1070528"/>
    <lineage>
        <taxon>unclassified sequences</taxon>
        <taxon>metagenomes</taxon>
        <taxon>organismal metagenomes</taxon>
    </lineage>
</organism>
<gene>
    <name evidence="1" type="ORF">MM415A07715_0008</name>
    <name evidence="2" type="ORF">MM415B02773_0006</name>
</gene>
<evidence type="ECO:0000313" key="2">
    <source>
        <dbReference type="EMBL" id="QJA88382.1"/>
    </source>
</evidence>
<sequence length="92" mass="10481">MKTIRKYQCKTCGYTGDKFAACPKGCGGEIVVVTECYSGLPGLDEVIKKVTTEEKLSFVEEFIYCFCPVEHETEAMFLKSLEKALKWYKEEC</sequence>
<accession>A0A6M3JFY0</accession>
<proteinExistence type="predicted"/>
<dbReference type="EMBL" id="MT142774">
    <property type="protein sequence ID" value="QJA88382.1"/>
    <property type="molecule type" value="Genomic_DNA"/>
</dbReference>